<name>A0A845HVZ5_9BURK</name>
<dbReference type="SMART" id="SM00422">
    <property type="entry name" value="HTH_MERR"/>
    <property type="match status" value="1"/>
</dbReference>
<evidence type="ECO:0000313" key="5">
    <source>
        <dbReference type="Proteomes" id="UP000444316"/>
    </source>
</evidence>
<dbReference type="PANTHER" id="PTHR30204:SF98">
    <property type="entry name" value="HTH-TYPE TRANSCRIPTIONAL REGULATOR ADHR"/>
    <property type="match status" value="1"/>
</dbReference>
<dbReference type="Pfam" id="PF13411">
    <property type="entry name" value="MerR_1"/>
    <property type="match status" value="1"/>
</dbReference>
<dbReference type="PROSITE" id="PS00552">
    <property type="entry name" value="HTH_MERR_1"/>
    <property type="match status" value="1"/>
</dbReference>
<sequence length="142" mass="16058">MKIGELAQRSGLTAHTLRYYEKIGLLSYASRDAGGQRRYDDSVLLWLGFIGRLKASGMPLQTILQYAALREAGPATEARRLQLLSEHRLQVQARLAQLQDCLQMLDQKILGYTNSKQRMPLYDQALPPRQQRPPPKRPAKAG</sequence>
<dbReference type="GO" id="GO:0003700">
    <property type="term" value="F:DNA-binding transcription factor activity"/>
    <property type="evidence" value="ECO:0007669"/>
    <property type="project" value="InterPro"/>
</dbReference>
<dbReference type="SUPFAM" id="SSF46955">
    <property type="entry name" value="Putative DNA-binding domain"/>
    <property type="match status" value="1"/>
</dbReference>
<dbReference type="InterPro" id="IPR000551">
    <property type="entry name" value="MerR-type_HTH_dom"/>
</dbReference>
<keyword evidence="1" id="KW-0238">DNA-binding</keyword>
<dbReference type="InterPro" id="IPR009061">
    <property type="entry name" value="DNA-bd_dom_put_sf"/>
</dbReference>
<dbReference type="Gene3D" id="1.10.1660.10">
    <property type="match status" value="1"/>
</dbReference>
<reference evidence="4" key="1">
    <citation type="submission" date="2019-12" db="EMBL/GenBank/DDBJ databases">
        <title>Novel species isolated from a subtropical stream in China.</title>
        <authorList>
            <person name="Lu H."/>
        </authorList>
    </citation>
    <scope>NUCLEOTIDE SEQUENCE [LARGE SCALE GENOMIC DNA]</scope>
    <source>
        <strain evidence="4">FT93W</strain>
    </source>
</reference>
<evidence type="ECO:0000259" key="3">
    <source>
        <dbReference type="PROSITE" id="PS50937"/>
    </source>
</evidence>
<dbReference type="Proteomes" id="UP000444316">
    <property type="component" value="Unassembled WGS sequence"/>
</dbReference>
<dbReference type="PANTHER" id="PTHR30204">
    <property type="entry name" value="REDOX-CYCLING DRUG-SENSING TRANSCRIPTIONAL ACTIVATOR SOXR"/>
    <property type="match status" value="1"/>
</dbReference>
<gene>
    <name evidence="4" type="ORF">GTP23_01240</name>
</gene>
<organism evidence="4 5">
    <name type="scientific">Duganella fentianensis</name>
    <dbReference type="NCBI Taxonomy" id="2692177"/>
    <lineage>
        <taxon>Bacteria</taxon>
        <taxon>Pseudomonadati</taxon>
        <taxon>Pseudomonadota</taxon>
        <taxon>Betaproteobacteria</taxon>
        <taxon>Burkholderiales</taxon>
        <taxon>Oxalobacteraceae</taxon>
        <taxon>Telluria group</taxon>
        <taxon>Duganella</taxon>
    </lineage>
</organism>
<proteinExistence type="predicted"/>
<dbReference type="GO" id="GO:0003677">
    <property type="term" value="F:DNA binding"/>
    <property type="evidence" value="ECO:0007669"/>
    <property type="project" value="UniProtKB-KW"/>
</dbReference>
<dbReference type="EMBL" id="WWCL01000001">
    <property type="protein sequence ID" value="MYN43691.1"/>
    <property type="molecule type" value="Genomic_DNA"/>
</dbReference>
<keyword evidence="5" id="KW-1185">Reference proteome</keyword>
<dbReference type="InterPro" id="IPR047057">
    <property type="entry name" value="MerR_fam"/>
</dbReference>
<dbReference type="PRINTS" id="PR00040">
    <property type="entry name" value="HTHMERR"/>
</dbReference>
<comment type="caution">
    <text evidence="4">The sequence shown here is derived from an EMBL/GenBank/DDBJ whole genome shotgun (WGS) entry which is preliminary data.</text>
</comment>
<dbReference type="PROSITE" id="PS50937">
    <property type="entry name" value="HTH_MERR_2"/>
    <property type="match status" value="1"/>
</dbReference>
<evidence type="ECO:0000256" key="2">
    <source>
        <dbReference type="SAM" id="MobiDB-lite"/>
    </source>
</evidence>
<protein>
    <submittedName>
        <fullName evidence="4">MerR family transcriptional regulator</fullName>
    </submittedName>
</protein>
<feature type="domain" description="HTH merR-type" evidence="3">
    <location>
        <begin position="1"/>
        <end position="69"/>
    </location>
</feature>
<dbReference type="RefSeq" id="WP_161033527.1">
    <property type="nucleotide sequence ID" value="NZ_WWCL01000001.1"/>
</dbReference>
<evidence type="ECO:0000256" key="1">
    <source>
        <dbReference type="ARBA" id="ARBA00023125"/>
    </source>
</evidence>
<evidence type="ECO:0000313" key="4">
    <source>
        <dbReference type="EMBL" id="MYN43691.1"/>
    </source>
</evidence>
<dbReference type="AlphaFoldDB" id="A0A845HVZ5"/>
<accession>A0A845HVZ5</accession>
<feature type="region of interest" description="Disordered" evidence="2">
    <location>
        <begin position="120"/>
        <end position="142"/>
    </location>
</feature>
<dbReference type="CDD" id="cd01109">
    <property type="entry name" value="HTH_YyaN"/>
    <property type="match status" value="1"/>
</dbReference>